<feature type="active site" description="Proton donor/acceptor" evidence="9">
    <location>
        <position position="57"/>
    </location>
</feature>
<keyword evidence="4 9" id="KW-0378">Hydrolase</keyword>
<dbReference type="GO" id="GO:0004061">
    <property type="term" value="F:arylformamidase activity"/>
    <property type="evidence" value="ECO:0007669"/>
    <property type="project" value="UniProtKB-UniRule"/>
</dbReference>
<keyword evidence="6 9" id="KW-0823">Tryptophan catabolism</keyword>
<dbReference type="GO" id="GO:0019441">
    <property type="term" value="P:L-tryptophan catabolic process to kynurenine"/>
    <property type="evidence" value="ECO:0007669"/>
    <property type="project" value="UniProtKB-UniRule"/>
</dbReference>
<dbReference type="PANTHER" id="PTHR31118:SF32">
    <property type="entry name" value="KYNURENINE FORMAMIDASE"/>
    <property type="match status" value="1"/>
</dbReference>
<accession>A0A7T5ENQ6</accession>
<dbReference type="AlphaFoldDB" id="A0A7T5ENQ6"/>
<dbReference type="Proteomes" id="UP000595847">
    <property type="component" value="Chromosome"/>
</dbReference>
<evidence type="ECO:0000313" key="11">
    <source>
        <dbReference type="EMBL" id="QUO42995.1"/>
    </source>
</evidence>
<feature type="binding site" evidence="9">
    <location>
        <position position="170"/>
    </location>
    <ligand>
        <name>Zn(2+)</name>
        <dbReference type="ChEBI" id="CHEBI:29105"/>
        <label>2</label>
    </ligand>
</feature>
<name>A0A7T5ENQ6_9BACL</name>
<dbReference type="PANTHER" id="PTHR31118">
    <property type="entry name" value="CYCLASE-LIKE PROTEIN 2"/>
    <property type="match status" value="1"/>
</dbReference>
<keyword evidence="13" id="KW-1185">Reference proteome</keyword>
<evidence type="ECO:0000256" key="7">
    <source>
        <dbReference type="ARBA" id="ARBA00048496"/>
    </source>
</evidence>
<dbReference type="KEGG" id="bcop:JD108_08930"/>
<comment type="cofactor">
    <cofactor evidence="9">
        <name>Zn(2+)</name>
        <dbReference type="ChEBI" id="CHEBI:29105"/>
    </cofactor>
    <text evidence="9">Binds 2 zinc ions per subunit.</text>
</comment>
<feature type="binding site" evidence="9">
    <location>
        <position position="47"/>
    </location>
    <ligand>
        <name>Zn(2+)</name>
        <dbReference type="ChEBI" id="CHEBI:29105"/>
        <label>1</label>
    </ligand>
</feature>
<dbReference type="InterPro" id="IPR017484">
    <property type="entry name" value="Kynurenine_formamidase_bac"/>
</dbReference>
<proteinExistence type="inferred from homology"/>
<comment type="catalytic activity">
    <reaction evidence="7 9">
        <text>N-formyl-L-kynurenine + H2O = L-kynurenine + formate + H(+)</text>
        <dbReference type="Rhea" id="RHEA:13009"/>
        <dbReference type="ChEBI" id="CHEBI:15377"/>
        <dbReference type="ChEBI" id="CHEBI:15378"/>
        <dbReference type="ChEBI" id="CHEBI:15740"/>
        <dbReference type="ChEBI" id="CHEBI:57959"/>
        <dbReference type="ChEBI" id="CHEBI:58629"/>
        <dbReference type="EC" id="3.5.1.9"/>
    </reaction>
</comment>
<dbReference type="Pfam" id="PF04199">
    <property type="entry name" value="Cyclase"/>
    <property type="match status" value="1"/>
</dbReference>
<reference evidence="10 12" key="1">
    <citation type="submission" date="2020-12" db="EMBL/GenBank/DDBJ databases">
        <title>strain FJAT-54423T represents a novel species of the genus Brevibacillus.</title>
        <authorList>
            <person name="Tang R."/>
        </authorList>
    </citation>
    <scope>NUCLEOTIDE SEQUENCE [LARGE SCALE GENOMIC DNA]</scope>
    <source>
        <strain evidence="10 12">FJAT-54423</strain>
    </source>
</reference>
<dbReference type="InterPro" id="IPR007325">
    <property type="entry name" value="KFase/CYL"/>
</dbReference>
<dbReference type="Gene3D" id="3.50.30.50">
    <property type="entry name" value="Putative cyclase"/>
    <property type="match status" value="1"/>
</dbReference>
<protein>
    <recommendedName>
        <fullName evidence="9">Kynurenine formamidase</fullName>
        <shortName evidence="9">KFA</shortName>
        <shortName evidence="9">KFase</shortName>
        <ecNumber evidence="9">3.5.1.9</ecNumber>
    </recommendedName>
    <alternativeName>
        <fullName evidence="9">Arylformamidase</fullName>
    </alternativeName>
    <alternativeName>
        <fullName evidence="9">N-formylkynurenine formamidase</fullName>
        <shortName evidence="9">FKF</shortName>
    </alternativeName>
</protein>
<reference evidence="11" key="2">
    <citation type="submission" date="2021-04" db="EMBL/GenBank/DDBJ databases">
        <title>Brevibacillus composti FJAT-54423, complete genome.</title>
        <authorList>
            <person name="Tang R."/>
        </authorList>
    </citation>
    <scope>NUCLEOTIDE SEQUENCE</scope>
    <source>
        <strain evidence="11">FJAT-54424</strain>
    </source>
</reference>
<comment type="subunit">
    <text evidence="2 9">Homodimer.</text>
</comment>
<feature type="binding site" evidence="9">
    <location>
        <position position="17"/>
    </location>
    <ligand>
        <name>substrate</name>
    </ligand>
</feature>
<feature type="binding site" evidence="9">
    <location>
        <position position="53"/>
    </location>
    <ligand>
        <name>Zn(2+)</name>
        <dbReference type="ChEBI" id="CHEBI:29105"/>
        <label>2</label>
    </ligand>
</feature>
<evidence type="ECO:0000313" key="12">
    <source>
        <dbReference type="Proteomes" id="UP000595847"/>
    </source>
</evidence>
<organism evidence="10 12">
    <name type="scientific">Brevibacillus composti</name>
    <dbReference type="NCBI Taxonomy" id="2796470"/>
    <lineage>
        <taxon>Bacteria</taxon>
        <taxon>Bacillati</taxon>
        <taxon>Bacillota</taxon>
        <taxon>Bacilli</taxon>
        <taxon>Bacillales</taxon>
        <taxon>Paenibacillaceae</taxon>
        <taxon>Brevibacillus</taxon>
    </lineage>
</organism>
<dbReference type="GO" id="GO:0008270">
    <property type="term" value="F:zinc ion binding"/>
    <property type="evidence" value="ECO:0007669"/>
    <property type="project" value="UniProtKB-UniRule"/>
</dbReference>
<evidence type="ECO:0000256" key="2">
    <source>
        <dbReference type="ARBA" id="ARBA00011738"/>
    </source>
</evidence>
<evidence type="ECO:0000313" key="10">
    <source>
        <dbReference type="EMBL" id="QQE75969.1"/>
    </source>
</evidence>
<dbReference type="RefSeq" id="WP_198829479.1">
    <property type="nucleotide sequence ID" value="NZ_CP066308.1"/>
</dbReference>
<dbReference type="EMBL" id="CP073708">
    <property type="protein sequence ID" value="QUO42995.1"/>
    <property type="molecule type" value="Genomic_DNA"/>
</dbReference>
<dbReference type="InterPro" id="IPR037175">
    <property type="entry name" value="KFase_sf"/>
</dbReference>
<evidence type="ECO:0000313" key="13">
    <source>
        <dbReference type="Proteomes" id="UP000677234"/>
    </source>
</evidence>
<comment type="similarity">
    <text evidence="9">Belongs to the Cyclase 1 superfamily. KynB family.</text>
</comment>
<keyword evidence="3 9" id="KW-0479">Metal-binding</keyword>
<dbReference type="HAMAP" id="MF_01969">
    <property type="entry name" value="KynB"/>
    <property type="match status" value="1"/>
</dbReference>
<feature type="binding site" evidence="9">
    <location>
        <position position="170"/>
    </location>
    <ligand>
        <name>Zn(2+)</name>
        <dbReference type="ChEBI" id="CHEBI:29105"/>
        <label>1</label>
    </ligand>
</feature>
<evidence type="ECO:0000256" key="4">
    <source>
        <dbReference type="ARBA" id="ARBA00022801"/>
    </source>
</evidence>
<sequence>MAWIDISRPLATGAPTWPGDTPYCYEVSWPKSESGSVNVGKLTTSLHTGTHVDAPYHFADDGEKIIDLPIDLYIGPARVLDVSHMASVGAEDMAAFDLRGVTRLLLRTGSWRDPHQFPAKITHLRPDLAPFLAQRGIRLIGVDTPSVDPLDSKEMAAHHALHAHRIQIVEGLLLDHVEPGDYELIALPLPLIEADGSPVRAVLRKSPQSPRDPASAT</sequence>
<dbReference type="Proteomes" id="UP000677234">
    <property type="component" value="Chromosome"/>
</dbReference>
<feature type="binding site" evidence="9">
    <location>
        <position position="53"/>
    </location>
    <ligand>
        <name>Zn(2+)</name>
        <dbReference type="ChEBI" id="CHEBI:29105"/>
        <label>1</label>
    </ligand>
</feature>
<evidence type="ECO:0000256" key="5">
    <source>
        <dbReference type="ARBA" id="ARBA00022833"/>
    </source>
</evidence>
<dbReference type="NCBIfam" id="TIGR03035">
    <property type="entry name" value="trp_arylform"/>
    <property type="match status" value="1"/>
</dbReference>
<evidence type="ECO:0000256" key="1">
    <source>
        <dbReference type="ARBA" id="ARBA00002204"/>
    </source>
</evidence>
<keyword evidence="5 9" id="KW-0862">Zinc</keyword>
<evidence type="ECO:0000256" key="6">
    <source>
        <dbReference type="ARBA" id="ARBA00023079"/>
    </source>
</evidence>
<feature type="binding site" evidence="9">
    <location>
        <position position="51"/>
    </location>
    <ligand>
        <name>Zn(2+)</name>
        <dbReference type="ChEBI" id="CHEBI:29105"/>
        <label>1</label>
    </ligand>
</feature>
<feature type="binding site" evidence="9">
    <location>
        <position position="158"/>
    </location>
    <ligand>
        <name>Zn(2+)</name>
        <dbReference type="ChEBI" id="CHEBI:29105"/>
        <label>2</label>
    </ligand>
</feature>
<evidence type="ECO:0000256" key="3">
    <source>
        <dbReference type="ARBA" id="ARBA00022723"/>
    </source>
</evidence>
<dbReference type="FunFam" id="3.50.30.50:FF:000001">
    <property type="entry name" value="Kynurenine formamidase"/>
    <property type="match status" value="1"/>
</dbReference>
<gene>
    <name evidence="9 10" type="primary">kynB</name>
    <name evidence="10" type="ORF">JD108_08930</name>
    <name evidence="11" type="ORF">KDJ56_08610</name>
</gene>
<evidence type="ECO:0000256" key="9">
    <source>
        <dbReference type="HAMAP-Rule" id="MF_01969"/>
    </source>
</evidence>
<dbReference type="UniPathway" id="UPA00333">
    <property type="reaction ID" value="UER00454"/>
</dbReference>
<evidence type="ECO:0000256" key="8">
    <source>
        <dbReference type="ARBA" id="ARBA00060547"/>
    </source>
</evidence>
<dbReference type="EMBL" id="CP066308">
    <property type="protein sequence ID" value="QQE75969.1"/>
    <property type="molecule type" value="Genomic_DNA"/>
</dbReference>
<comment type="function">
    <text evidence="1 9">Catalyzes the hydrolysis of N-formyl-L-kynurenine to L-kynurenine, the second step in the kynurenine pathway of tryptophan degradation.</text>
</comment>
<dbReference type="SUPFAM" id="SSF102198">
    <property type="entry name" value="Putative cyclase"/>
    <property type="match status" value="1"/>
</dbReference>
<comment type="pathway">
    <text evidence="8 9">Amino-acid degradation; L-tryptophan degradation via kynurenine pathway; L-kynurenine from L-tryptophan: step 2/2.</text>
</comment>
<dbReference type="GO" id="GO:0004328">
    <property type="term" value="F:formamidase activity"/>
    <property type="evidence" value="ECO:0007669"/>
    <property type="project" value="InterPro"/>
</dbReference>
<dbReference type="EC" id="3.5.1.9" evidence="9"/>